<proteinExistence type="predicted"/>
<accession>A0ABT7WU20</accession>
<reference evidence="1" key="1">
    <citation type="submission" date="2023-06" db="EMBL/GenBank/DDBJ databases">
        <title>Two novel species of Acinetobacter isolated from motorbike repairing workshop in Vietnam.</title>
        <authorList>
            <person name="Le N.T.T."/>
        </authorList>
    </citation>
    <scope>NUCLEOTIDE SEQUENCE</scope>
    <source>
        <strain evidence="1">VNH17</strain>
    </source>
</reference>
<evidence type="ECO:0000313" key="2">
    <source>
        <dbReference type="Proteomes" id="UP001168524"/>
    </source>
</evidence>
<protein>
    <submittedName>
        <fullName evidence="1">Uncharacterized protein</fullName>
    </submittedName>
</protein>
<gene>
    <name evidence="1" type="ORF">QTA56_17500</name>
</gene>
<sequence>MIMNEIKTSRIRKNAINYLRTIIWYENISSNVSIKRRIAVEINKDFRLGPDPTETENLLFIANANRVSEFFDQQESAIWYKYSLGTTAPNKSTLEICEVKIPESSVYFQHPIWKLLERFPTHEDLKIFYATLPKKNLDFLLKKLPMDLTQSNAGDIWRQWEGKPQFFMLVNFLDFVGYIVYSYYKCIYELKFEQANNVHKFLTQNIQFILDNLRWCSVYLLDLLFLHIRQPNQSTITNWIELISHSEIKETIIKVRKMKRFVRMQQSMDEFKKKFIELHYLE</sequence>
<organism evidence="1 2">
    <name type="scientific">Acinetobacter thutiue</name>
    <dbReference type="NCBI Taxonomy" id="2998078"/>
    <lineage>
        <taxon>Bacteria</taxon>
        <taxon>Pseudomonadati</taxon>
        <taxon>Pseudomonadota</taxon>
        <taxon>Gammaproteobacteria</taxon>
        <taxon>Moraxellales</taxon>
        <taxon>Moraxellaceae</taxon>
        <taxon>Acinetobacter</taxon>
    </lineage>
</organism>
<dbReference type="RefSeq" id="WP_058971439.1">
    <property type="nucleotide sequence ID" value="NZ_JAPQKF010000014.1"/>
</dbReference>
<keyword evidence="2" id="KW-1185">Reference proteome</keyword>
<comment type="caution">
    <text evidence="1">The sequence shown here is derived from an EMBL/GenBank/DDBJ whole genome shotgun (WGS) entry which is preliminary data.</text>
</comment>
<name>A0ABT7WU20_9GAMM</name>
<dbReference type="Proteomes" id="UP001168524">
    <property type="component" value="Unassembled WGS sequence"/>
</dbReference>
<evidence type="ECO:0000313" key="1">
    <source>
        <dbReference type="EMBL" id="MDN0016009.1"/>
    </source>
</evidence>
<dbReference type="EMBL" id="JAUDZE010000014">
    <property type="protein sequence ID" value="MDN0016009.1"/>
    <property type="molecule type" value="Genomic_DNA"/>
</dbReference>